<accession>A0AA48WJ98</accession>
<dbReference type="EMBL" id="CP065053">
    <property type="protein sequence ID" value="QPI53046.1"/>
    <property type="molecule type" value="Genomic_DNA"/>
</dbReference>
<reference evidence="1 2" key="1">
    <citation type="submission" date="2020-11" db="EMBL/GenBank/DDBJ databases">
        <authorList>
            <person name="Sun Q."/>
        </authorList>
    </citation>
    <scope>NUCLEOTIDE SEQUENCE [LARGE SCALE GENOMIC DNA]</scope>
    <source>
        <strain evidence="1 2">P8398</strain>
    </source>
</reference>
<keyword evidence="2" id="KW-1185">Reference proteome</keyword>
<evidence type="ECO:0000313" key="2">
    <source>
        <dbReference type="Proteomes" id="UP000662888"/>
    </source>
</evidence>
<evidence type="ECO:0008006" key="3">
    <source>
        <dbReference type="Google" id="ProtNLM"/>
    </source>
</evidence>
<gene>
    <name evidence="1" type="ORF">IV454_02125</name>
</gene>
<name>A0AA48WJ98_9BURK</name>
<organism evidence="1 2">
    <name type="scientific">Massilia antarctica</name>
    <dbReference type="NCBI Taxonomy" id="2765360"/>
    <lineage>
        <taxon>Bacteria</taxon>
        <taxon>Pseudomonadati</taxon>
        <taxon>Pseudomonadota</taxon>
        <taxon>Betaproteobacteria</taxon>
        <taxon>Burkholderiales</taxon>
        <taxon>Oxalobacteraceae</taxon>
        <taxon>Telluria group</taxon>
        <taxon>Massilia</taxon>
    </lineage>
</organism>
<evidence type="ECO:0000313" key="1">
    <source>
        <dbReference type="EMBL" id="QPI53046.1"/>
    </source>
</evidence>
<dbReference type="Proteomes" id="UP000662888">
    <property type="component" value="Chromosome"/>
</dbReference>
<proteinExistence type="predicted"/>
<sequence length="96" mass="10150">MSKGAADMHKTIDKAADAAQPVVERLASSAHASVDKVSGALNGVTGRMDEKARQLTDAYKNFAETGRDYVRTSPATSVLVALGIGYTLSKLLGRRN</sequence>
<protein>
    <recommendedName>
        <fullName evidence="3">DUF883 family protein</fullName>
    </recommendedName>
</protein>